<evidence type="ECO:0000313" key="2">
    <source>
        <dbReference type="EMBL" id="OWK39538.1"/>
    </source>
</evidence>
<evidence type="ECO:0000259" key="1">
    <source>
        <dbReference type="Pfam" id="PF13392"/>
    </source>
</evidence>
<proteinExistence type="predicted"/>
<comment type="caution">
    <text evidence="2">The sequence shown here is derived from an EMBL/GenBank/DDBJ whole genome shotgun (WGS) entry which is preliminary data.</text>
</comment>
<dbReference type="Pfam" id="PF13392">
    <property type="entry name" value="HNH_3"/>
    <property type="match status" value="1"/>
</dbReference>
<dbReference type="AlphaFoldDB" id="A0A225DLX0"/>
<keyword evidence="3" id="KW-1185">Reference proteome</keyword>
<feature type="domain" description="HNH nuclease" evidence="1">
    <location>
        <begin position="11"/>
        <end position="43"/>
    </location>
</feature>
<gene>
    <name evidence="2" type="ORF">FRUB_06101</name>
</gene>
<evidence type="ECO:0000313" key="3">
    <source>
        <dbReference type="Proteomes" id="UP000214646"/>
    </source>
</evidence>
<dbReference type="EMBL" id="NIDE01000010">
    <property type="protein sequence ID" value="OWK39538.1"/>
    <property type="molecule type" value="Genomic_DNA"/>
</dbReference>
<reference evidence="3" key="1">
    <citation type="submission" date="2017-06" db="EMBL/GenBank/DDBJ databases">
        <title>Genome analysis of Fimbriiglobus ruber SP5, the first member of the order Planctomycetales with confirmed chitinolytic capability.</title>
        <authorList>
            <person name="Ravin N.V."/>
            <person name="Rakitin A.L."/>
            <person name="Ivanova A.A."/>
            <person name="Beletsky A.V."/>
            <person name="Kulichevskaya I.S."/>
            <person name="Mardanov A.V."/>
            <person name="Dedysh S.N."/>
        </authorList>
    </citation>
    <scope>NUCLEOTIDE SEQUENCE [LARGE SCALE GENOMIC DNA]</scope>
    <source>
        <strain evidence="3">SP5</strain>
    </source>
</reference>
<sequence>MIKIDGSFYPADQLAWLIMTGEWPDHEIIHADGNKLNNSWDNIKEKVLSAKAA</sequence>
<protein>
    <recommendedName>
        <fullName evidence="1">HNH nuclease domain-containing protein</fullName>
    </recommendedName>
</protein>
<dbReference type="InterPro" id="IPR044925">
    <property type="entry name" value="His-Me_finger_sf"/>
</dbReference>
<dbReference type="Proteomes" id="UP000214646">
    <property type="component" value="Unassembled WGS sequence"/>
</dbReference>
<accession>A0A225DLX0</accession>
<dbReference type="InterPro" id="IPR003615">
    <property type="entry name" value="HNH_nuc"/>
</dbReference>
<dbReference type="SUPFAM" id="SSF54060">
    <property type="entry name" value="His-Me finger endonucleases"/>
    <property type="match status" value="1"/>
</dbReference>
<organism evidence="2 3">
    <name type="scientific">Fimbriiglobus ruber</name>
    <dbReference type="NCBI Taxonomy" id="1908690"/>
    <lineage>
        <taxon>Bacteria</taxon>
        <taxon>Pseudomonadati</taxon>
        <taxon>Planctomycetota</taxon>
        <taxon>Planctomycetia</taxon>
        <taxon>Gemmatales</taxon>
        <taxon>Gemmataceae</taxon>
        <taxon>Fimbriiglobus</taxon>
    </lineage>
</organism>
<name>A0A225DLX0_9BACT</name>